<dbReference type="GO" id="GO:0005737">
    <property type="term" value="C:cytoplasm"/>
    <property type="evidence" value="ECO:0007669"/>
    <property type="project" value="TreeGrafter"/>
</dbReference>
<dbReference type="EMBL" id="KE524839">
    <property type="protein sequence ID" value="KFB37190.1"/>
    <property type="molecule type" value="Genomic_DNA"/>
</dbReference>
<organism evidence="6 7">
    <name type="scientific">Anopheles sinensis</name>
    <name type="common">Mosquito</name>
    <dbReference type="NCBI Taxonomy" id="74873"/>
    <lineage>
        <taxon>Eukaryota</taxon>
        <taxon>Metazoa</taxon>
        <taxon>Ecdysozoa</taxon>
        <taxon>Arthropoda</taxon>
        <taxon>Hexapoda</taxon>
        <taxon>Insecta</taxon>
        <taxon>Pterygota</taxon>
        <taxon>Neoptera</taxon>
        <taxon>Endopterygota</taxon>
        <taxon>Diptera</taxon>
        <taxon>Nematocera</taxon>
        <taxon>Culicoidea</taxon>
        <taxon>Culicidae</taxon>
        <taxon>Anophelinae</taxon>
        <taxon>Anopheles</taxon>
    </lineage>
</organism>
<dbReference type="PANTHER" id="PTHR13154:SF6">
    <property type="entry name" value="GEO05078P1"/>
    <property type="match status" value="1"/>
</dbReference>
<keyword evidence="7" id="KW-1185">Reference proteome</keyword>
<gene>
    <name evidence="5" type="ORF">ZHAS_00004401</name>
</gene>
<dbReference type="OMA" id="MDQCIEA"/>
<dbReference type="AlphaFoldDB" id="A0A084VGU6"/>
<evidence type="ECO:0000313" key="6">
    <source>
        <dbReference type="EnsemblMetazoa" id="ASIC004401-PA"/>
    </source>
</evidence>
<protein>
    <submittedName>
        <fullName evidence="5">AGAP001639-PA-like protein</fullName>
    </submittedName>
</protein>
<feature type="region of interest" description="Disordered" evidence="4">
    <location>
        <begin position="30"/>
        <end position="76"/>
    </location>
</feature>
<reference evidence="6" key="2">
    <citation type="submission" date="2020-05" db="UniProtKB">
        <authorList>
            <consortium name="EnsemblMetazoa"/>
        </authorList>
    </citation>
    <scope>IDENTIFICATION</scope>
</reference>
<dbReference type="VEuPathDB" id="VectorBase:ASIC004401"/>
<comment type="similarity">
    <text evidence="1">Belongs to the PAIP2 family.</text>
</comment>
<evidence type="ECO:0000256" key="3">
    <source>
        <dbReference type="ARBA" id="ARBA00022845"/>
    </source>
</evidence>
<dbReference type="InterPro" id="IPR040396">
    <property type="entry name" value="PAIP2-like"/>
</dbReference>
<dbReference type="EMBL" id="ATLV01013093">
    <property type="status" value="NOT_ANNOTATED_CDS"/>
    <property type="molecule type" value="Genomic_DNA"/>
</dbReference>
<feature type="compositionally biased region" description="Gly residues" evidence="4">
    <location>
        <begin position="31"/>
        <end position="45"/>
    </location>
</feature>
<evidence type="ECO:0000313" key="5">
    <source>
        <dbReference type="EMBL" id="KFB37190.1"/>
    </source>
</evidence>
<dbReference type="GO" id="GO:0000900">
    <property type="term" value="F:mRNA regulatory element binding translation repressor activity"/>
    <property type="evidence" value="ECO:0007669"/>
    <property type="project" value="InterPro"/>
</dbReference>
<evidence type="ECO:0000313" key="7">
    <source>
        <dbReference type="Proteomes" id="UP000030765"/>
    </source>
</evidence>
<evidence type="ECO:0000256" key="1">
    <source>
        <dbReference type="ARBA" id="ARBA00006858"/>
    </source>
</evidence>
<evidence type="ECO:0000256" key="2">
    <source>
        <dbReference type="ARBA" id="ARBA00022843"/>
    </source>
</evidence>
<dbReference type="EnsemblMetazoa" id="ASIC004401-RA">
    <property type="protein sequence ID" value="ASIC004401-PA"/>
    <property type="gene ID" value="ASIC004401"/>
</dbReference>
<dbReference type="PANTHER" id="PTHR13154">
    <property type="entry name" value="POLYADENYLATE-BINDING PROTEIN-INTERACTING PROTEIN 2"/>
    <property type="match status" value="1"/>
</dbReference>
<sequence>MKMPDNSIGGSSSNSYTHIAIAVGDALINAGIGGGGGGGGGGQGDGARTTYFSDPYDSDPESMSTPPNEDHSGPADDFAEYMWMENEDEFDEQELQRLEEEELMDQCIEAMVLDEMASGERMTTVTGSVPRESGLMNILSSLQLDKGSQQHLAKNVNVEQSTLNPFAAEFVPSLRTLMAPISY</sequence>
<dbReference type="GO" id="GO:0045947">
    <property type="term" value="P:negative regulation of translational initiation"/>
    <property type="evidence" value="ECO:0007669"/>
    <property type="project" value="InterPro"/>
</dbReference>
<dbReference type="Proteomes" id="UP000030765">
    <property type="component" value="Unassembled WGS sequence"/>
</dbReference>
<dbReference type="InterPro" id="IPR009818">
    <property type="entry name" value="PAM2_motif"/>
</dbReference>
<dbReference type="VEuPathDB" id="VectorBase:ASIS010771"/>
<keyword evidence="2" id="KW-0832">Ubl conjugation</keyword>
<dbReference type="OrthoDB" id="5985142at2759"/>
<keyword evidence="3" id="KW-0810">Translation regulation</keyword>
<proteinExistence type="inferred from homology"/>
<reference evidence="5 7" key="1">
    <citation type="journal article" date="2014" name="BMC Genomics">
        <title>Genome sequence of Anopheles sinensis provides insight into genetics basis of mosquito competence for malaria parasites.</title>
        <authorList>
            <person name="Zhou D."/>
            <person name="Zhang D."/>
            <person name="Ding G."/>
            <person name="Shi L."/>
            <person name="Hou Q."/>
            <person name="Ye Y."/>
            <person name="Xu Y."/>
            <person name="Zhou H."/>
            <person name="Xiong C."/>
            <person name="Li S."/>
            <person name="Yu J."/>
            <person name="Hong S."/>
            <person name="Yu X."/>
            <person name="Zou P."/>
            <person name="Chen C."/>
            <person name="Chang X."/>
            <person name="Wang W."/>
            <person name="Lv Y."/>
            <person name="Sun Y."/>
            <person name="Ma L."/>
            <person name="Shen B."/>
            <person name="Zhu C."/>
        </authorList>
    </citation>
    <scope>NUCLEOTIDE SEQUENCE [LARGE SCALE GENOMIC DNA]</scope>
</reference>
<name>A0A084VGU6_ANOSI</name>
<accession>A0A084VGU6</accession>
<dbReference type="Pfam" id="PF07145">
    <property type="entry name" value="PAM2"/>
    <property type="match status" value="1"/>
</dbReference>
<evidence type="ECO:0000256" key="4">
    <source>
        <dbReference type="SAM" id="MobiDB-lite"/>
    </source>
</evidence>
<dbReference type="STRING" id="74873.A0A084VGU6"/>